<comment type="cofactor">
    <cofactor evidence="1">
        <name>a divalent metal cation</name>
        <dbReference type="ChEBI" id="CHEBI:60240"/>
    </cofactor>
</comment>
<gene>
    <name evidence="6" type="primary">LOC115875514</name>
</gene>
<keyword evidence="2" id="KW-0479">Metal-binding</keyword>
<dbReference type="GO" id="GO:0046872">
    <property type="term" value="F:metal ion binding"/>
    <property type="evidence" value="ECO:0007669"/>
    <property type="project" value="UniProtKB-KW"/>
</dbReference>
<keyword evidence="5" id="KW-1185">Reference proteome</keyword>
<sequence>MMCKSGECLESVLDPTTVCNVEVDGPRDEPLQNSQDLLPKKSDIVTQTRNVVHYRSKYCQVSLSFSSTKFDVATSPIKPEGLLKKSCKNLEGEVRSSFQSHCEDSSTDTTETLDTETEWQSNEDSSEDNIPGYYKNEGNKFRSMFIQKIENRLRLYTGVPKEYKNVIETLVIRSSLKKYFIYLSLYKIKSNMSFQQIADLFAISKAYASTVFARTTLVLAEFMRHLIYWPSSDSIKTNLPIQFRMSFYNVQSIIDCLEIQIHKPSDPVQQALTWSEYEKCNTIKYLISCTPDGFINFISCGYGGRASDVAIFEDCGGYLKVLAENCVIMADRGFKQIETSLRKKKCTLVRPPSVLSNVKKTKDDVLLTKRIASVRIHIERIINRLRHFKMLGPHSTLSSAMVQKLDNISIVSISCAIINLQKPIIIQ</sequence>
<dbReference type="Proteomes" id="UP000504635">
    <property type="component" value="Unplaced"/>
</dbReference>
<organism evidence="5 6">
    <name type="scientific">Sitophilus oryzae</name>
    <name type="common">Rice weevil</name>
    <name type="synonym">Curculio oryzae</name>
    <dbReference type="NCBI Taxonomy" id="7048"/>
    <lineage>
        <taxon>Eukaryota</taxon>
        <taxon>Metazoa</taxon>
        <taxon>Ecdysozoa</taxon>
        <taxon>Arthropoda</taxon>
        <taxon>Hexapoda</taxon>
        <taxon>Insecta</taxon>
        <taxon>Pterygota</taxon>
        <taxon>Neoptera</taxon>
        <taxon>Endopterygota</taxon>
        <taxon>Coleoptera</taxon>
        <taxon>Polyphaga</taxon>
        <taxon>Cucujiformia</taxon>
        <taxon>Curculionidae</taxon>
        <taxon>Dryophthorinae</taxon>
        <taxon>Sitophilus</taxon>
    </lineage>
</organism>
<name>A0A6J2X6P7_SITOR</name>
<evidence type="ECO:0000259" key="4">
    <source>
        <dbReference type="Pfam" id="PF13359"/>
    </source>
</evidence>
<dbReference type="KEGG" id="soy:115875514"/>
<evidence type="ECO:0000313" key="5">
    <source>
        <dbReference type="Proteomes" id="UP000504635"/>
    </source>
</evidence>
<feature type="domain" description="DDE Tnp4" evidence="4">
    <location>
        <begin position="254"/>
        <end position="419"/>
    </location>
</feature>
<reference evidence="6" key="1">
    <citation type="submission" date="2025-08" db="UniProtKB">
        <authorList>
            <consortium name="RefSeq"/>
        </authorList>
    </citation>
    <scope>IDENTIFICATION</scope>
    <source>
        <tissue evidence="6">Gonads</tissue>
    </source>
</reference>
<dbReference type="OrthoDB" id="7467139at2759"/>
<dbReference type="PANTHER" id="PTHR23080:SF144">
    <property type="entry name" value="SPINDLE AND KINETOCHORE ASSOCIATED COMPLEX SUBUNIT 3"/>
    <property type="match status" value="1"/>
</dbReference>
<dbReference type="AlphaFoldDB" id="A0A6J2X6P7"/>
<accession>A0A6J2X6P7</accession>
<dbReference type="GeneID" id="115875514"/>
<evidence type="ECO:0000256" key="3">
    <source>
        <dbReference type="SAM" id="MobiDB-lite"/>
    </source>
</evidence>
<protein>
    <submittedName>
        <fullName evidence="6">Uncharacterized protein LOC115875514</fullName>
    </submittedName>
</protein>
<dbReference type="InParanoid" id="A0A6J2X6P7"/>
<evidence type="ECO:0000313" key="6">
    <source>
        <dbReference type="RefSeq" id="XP_030746851.1"/>
    </source>
</evidence>
<proteinExistence type="predicted"/>
<evidence type="ECO:0000256" key="2">
    <source>
        <dbReference type="ARBA" id="ARBA00022723"/>
    </source>
</evidence>
<dbReference type="Pfam" id="PF13359">
    <property type="entry name" value="DDE_Tnp_4"/>
    <property type="match status" value="1"/>
</dbReference>
<dbReference type="RefSeq" id="XP_030746851.1">
    <property type="nucleotide sequence ID" value="XM_030890991.1"/>
</dbReference>
<dbReference type="PANTHER" id="PTHR23080">
    <property type="entry name" value="THAP DOMAIN PROTEIN"/>
    <property type="match status" value="1"/>
</dbReference>
<dbReference type="InterPro" id="IPR027806">
    <property type="entry name" value="HARBI1_dom"/>
</dbReference>
<feature type="region of interest" description="Disordered" evidence="3">
    <location>
        <begin position="99"/>
        <end position="132"/>
    </location>
</feature>
<evidence type="ECO:0000256" key="1">
    <source>
        <dbReference type="ARBA" id="ARBA00001968"/>
    </source>
</evidence>